<dbReference type="SUPFAM" id="SSF53474">
    <property type="entry name" value="alpha/beta-Hydrolases"/>
    <property type="match status" value="1"/>
</dbReference>
<organism evidence="3 4">
    <name type="scientific">Paenibacillus lacisoli</name>
    <dbReference type="NCBI Taxonomy" id="3064525"/>
    <lineage>
        <taxon>Bacteria</taxon>
        <taxon>Bacillati</taxon>
        <taxon>Bacillota</taxon>
        <taxon>Bacilli</taxon>
        <taxon>Bacillales</taxon>
        <taxon>Paenibacillaceae</taxon>
        <taxon>Paenibacillus</taxon>
    </lineage>
</organism>
<comment type="caution">
    <text evidence="3">The sequence shown here is derived from an EMBL/GenBank/DDBJ whole genome shotgun (WGS) entry which is preliminary data.</text>
</comment>
<sequence>MLNVTISNHLDDCCSDGSSTADAATEHSHLMLYPVSTGQPRPFILILPGGGYHHHAEHEGRNIAEWVHRLGMHAGVLHYNVKSIRPEQLIQDVEDSLRLVRQQKGPCQTEPDKIGMIGFSAGGHLAAISTLHGQDKPDLLILGYPVITMEENFAHQGSRYHLLGAVPSPEQLAAYSAEKQVQGGTPPVFIWTTADDRSVPVENSLIFAAALAAVQVPFELHIFEQGRHGLGLSVENPAIAQWVLLCERWLAKHHFISLEGS</sequence>
<dbReference type="Proteomes" id="UP001240171">
    <property type="component" value="Unassembled WGS sequence"/>
</dbReference>
<name>A0ABT9CD79_9BACL</name>
<evidence type="ECO:0000259" key="2">
    <source>
        <dbReference type="Pfam" id="PF00326"/>
    </source>
</evidence>
<evidence type="ECO:0000313" key="4">
    <source>
        <dbReference type="Proteomes" id="UP001240171"/>
    </source>
</evidence>
<dbReference type="InterPro" id="IPR001375">
    <property type="entry name" value="Peptidase_S9_cat"/>
</dbReference>
<dbReference type="InterPro" id="IPR050300">
    <property type="entry name" value="GDXG_lipolytic_enzyme"/>
</dbReference>
<keyword evidence="1 3" id="KW-0378">Hydrolase</keyword>
<accession>A0ABT9CD79</accession>
<evidence type="ECO:0000313" key="3">
    <source>
        <dbReference type="EMBL" id="MDO7905548.1"/>
    </source>
</evidence>
<dbReference type="PANTHER" id="PTHR48081">
    <property type="entry name" value="AB HYDROLASE SUPERFAMILY PROTEIN C4A8.06C"/>
    <property type="match status" value="1"/>
</dbReference>
<protein>
    <submittedName>
        <fullName evidence="3">Alpha/beta hydrolase</fullName>
    </submittedName>
</protein>
<dbReference type="GO" id="GO:0016787">
    <property type="term" value="F:hydrolase activity"/>
    <property type="evidence" value="ECO:0007669"/>
    <property type="project" value="UniProtKB-KW"/>
</dbReference>
<dbReference type="Pfam" id="PF00326">
    <property type="entry name" value="Peptidase_S9"/>
    <property type="match status" value="1"/>
</dbReference>
<dbReference type="RefSeq" id="WP_305022755.1">
    <property type="nucleotide sequence ID" value="NZ_JAUQTB010000002.1"/>
</dbReference>
<dbReference type="PANTHER" id="PTHR48081:SF6">
    <property type="entry name" value="PEPTIDASE S9 PROLYL OLIGOPEPTIDASE CATALYTIC DOMAIN-CONTAINING PROTEIN"/>
    <property type="match status" value="1"/>
</dbReference>
<feature type="domain" description="Peptidase S9 prolyl oligopeptidase catalytic" evidence="2">
    <location>
        <begin position="92"/>
        <end position="250"/>
    </location>
</feature>
<dbReference type="Gene3D" id="3.40.50.1820">
    <property type="entry name" value="alpha/beta hydrolase"/>
    <property type="match status" value="1"/>
</dbReference>
<dbReference type="EMBL" id="JAUQTB010000002">
    <property type="protein sequence ID" value="MDO7905548.1"/>
    <property type="molecule type" value="Genomic_DNA"/>
</dbReference>
<dbReference type="InterPro" id="IPR029058">
    <property type="entry name" value="AB_hydrolase_fold"/>
</dbReference>
<proteinExistence type="predicted"/>
<gene>
    <name evidence="3" type="ORF">Q5741_03880</name>
</gene>
<keyword evidence="4" id="KW-1185">Reference proteome</keyword>
<evidence type="ECO:0000256" key="1">
    <source>
        <dbReference type="ARBA" id="ARBA00022801"/>
    </source>
</evidence>
<reference evidence="3 4" key="1">
    <citation type="submission" date="2023-07" db="EMBL/GenBank/DDBJ databases">
        <title>Paenibacillus sp. JX-17 nov. isolated from soil.</title>
        <authorList>
            <person name="Wan Y."/>
            <person name="Liu B."/>
        </authorList>
    </citation>
    <scope>NUCLEOTIDE SEQUENCE [LARGE SCALE GENOMIC DNA]</scope>
    <source>
        <strain evidence="3 4">JX-17</strain>
    </source>
</reference>